<dbReference type="Gene3D" id="3.10.50.40">
    <property type="match status" value="1"/>
</dbReference>
<evidence type="ECO:0000259" key="7">
    <source>
        <dbReference type="PROSITE" id="PS50059"/>
    </source>
</evidence>
<feature type="region of interest" description="Disordered" evidence="6">
    <location>
        <begin position="267"/>
        <end position="291"/>
    </location>
</feature>
<comment type="caution">
    <text evidence="8">The sequence shown here is derived from an EMBL/GenBank/DDBJ whole genome shotgun (WGS) entry which is preliminary data.</text>
</comment>
<dbReference type="GO" id="GO:0003755">
    <property type="term" value="F:peptidyl-prolyl cis-trans isomerase activity"/>
    <property type="evidence" value="ECO:0007669"/>
    <property type="project" value="UniProtKB-KW"/>
</dbReference>
<dbReference type="FunFam" id="3.10.50.40:FF:000025">
    <property type="entry name" value="Peptidylprolyl isomerase"/>
    <property type="match status" value="1"/>
</dbReference>
<dbReference type="EC" id="5.2.1.8" evidence="2 5"/>
<reference evidence="8 9" key="1">
    <citation type="submission" date="2016-02" db="EMBL/GenBank/DDBJ databases">
        <title>Genome analysis of coral dinoflagellate symbionts highlights evolutionary adaptations to a symbiotic lifestyle.</title>
        <authorList>
            <person name="Aranda M."/>
            <person name="Li Y."/>
            <person name="Liew Y.J."/>
            <person name="Baumgarten S."/>
            <person name="Simakov O."/>
            <person name="Wilson M."/>
            <person name="Piel J."/>
            <person name="Ashoor H."/>
            <person name="Bougouffa S."/>
            <person name="Bajic V.B."/>
            <person name="Ryu T."/>
            <person name="Ravasi T."/>
            <person name="Bayer T."/>
            <person name="Micklem G."/>
            <person name="Kim H."/>
            <person name="Bhak J."/>
            <person name="Lajeunesse T.C."/>
            <person name="Voolstra C.R."/>
        </authorList>
    </citation>
    <scope>NUCLEOTIDE SEQUENCE [LARGE SCALE GENOMIC DNA]</scope>
    <source>
        <strain evidence="8 9">CCMP2467</strain>
    </source>
</reference>
<proteinExistence type="predicted"/>
<feature type="domain" description="PPIase FKBP-type" evidence="7">
    <location>
        <begin position="20"/>
        <end position="113"/>
    </location>
</feature>
<feature type="compositionally biased region" description="Basic residues" evidence="6">
    <location>
        <begin position="267"/>
        <end position="276"/>
    </location>
</feature>
<evidence type="ECO:0000256" key="6">
    <source>
        <dbReference type="SAM" id="MobiDB-lite"/>
    </source>
</evidence>
<dbReference type="OrthoDB" id="1902587at2759"/>
<keyword evidence="9" id="KW-1185">Reference proteome</keyword>
<protein>
    <recommendedName>
        <fullName evidence="2 5">peptidylprolyl isomerase</fullName>
        <ecNumber evidence="2 5">5.2.1.8</ecNumber>
    </recommendedName>
</protein>
<dbReference type="Proteomes" id="UP000186817">
    <property type="component" value="Unassembled WGS sequence"/>
</dbReference>
<organism evidence="8 9">
    <name type="scientific">Symbiodinium microadriaticum</name>
    <name type="common">Dinoflagellate</name>
    <name type="synonym">Zooxanthella microadriatica</name>
    <dbReference type="NCBI Taxonomy" id="2951"/>
    <lineage>
        <taxon>Eukaryota</taxon>
        <taxon>Sar</taxon>
        <taxon>Alveolata</taxon>
        <taxon>Dinophyceae</taxon>
        <taxon>Suessiales</taxon>
        <taxon>Symbiodiniaceae</taxon>
        <taxon>Symbiodinium</taxon>
    </lineage>
</organism>
<accession>A0A1Q9CW65</accession>
<dbReference type="AlphaFoldDB" id="A0A1Q9CW65"/>
<evidence type="ECO:0000313" key="8">
    <source>
        <dbReference type="EMBL" id="OLP87129.1"/>
    </source>
</evidence>
<comment type="catalytic activity">
    <reaction evidence="1 5">
        <text>[protein]-peptidylproline (omega=180) = [protein]-peptidylproline (omega=0)</text>
        <dbReference type="Rhea" id="RHEA:16237"/>
        <dbReference type="Rhea" id="RHEA-COMP:10747"/>
        <dbReference type="Rhea" id="RHEA-COMP:10748"/>
        <dbReference type="ChEBI" id="CHEBI:83833"/>
        <dbReference type="ChEBI" id="CHEBI:83834"/>
        <dbReference type="EC" id="5.2.1.8"/>
    </reaction>
</comment>
<dbReference type="InterPro" id="IPR046357">
    <property type="entry name" value="PPIase_dom_sf"/>
</dbReference>
<dbReference type="EMBL" id="LSRX01000878">
    <property type="protein sequence ID" value="OLP87129.1"/>
    <property type="molecule type" value="Genomic_DNA"/>
</dbReference>
<evidence type="ECO:0000256" key="5">
    <source>
        <dbReference type="PROSITE-ProRule" id="PRU00277"/>
    </source>
</evidence>
<dbReference type="PANTHER" id="PTHR10516">
    <property type="entry name" value="PEPTIDYL-PROLYL CIS-TRANS ISOMERASE"/>
    <property type="match status" value="1"/>
</dbReference>
<dbReference type="InterPro" id="IPR001179">
    <property type="entry name" value="PPIase_FKBP_dom"/>
</dbReference>
<keyword evidence="3 5" id="KW-0697">Rotamase</keyword>
<dbReference type="PANTHER" id="PTHR10516:SF443">
    <property type="entry name" value="FK506-BINDING PROTEIN 59-RELATED"/>
    <property type="match status" value="1"/>
</dbReference>
<dbReference type="PROSITE" id="PS50059">
    <property type="entry name" value="FKBP_PPIASE"/>
    <property type="match status" value="1"/>
</dbReference>
<dbReference type="SUPFAM" id="SSF54534">
    <property type="entry name" value="FKBP-like"/>
    <property type="match status" value="1"/>
</dbReference>
<name>A0A1Q9CW65_SYMMI</name>
<dbReference type="Pfam" id="PF00254">
    <property type="entry name" value="FKBP_C"/>
    <property type="match status" value="1"/>
</dbReference>
<evidence type="ECO:0000313" key="9">
    <source>
        <dbReference type="Proteomes" id="UP000186817"/>
    </source>
</evidence>
<dbReference type="GO" id="GO:0005737">
    <property type="term" value="C:cytoplasm"/>
    <property type="evidence" value="ECO:0007669"/>
    <property type="project" value="TreeGrafter"/>
</dbReference>
<sequence length="291" mass="31824">MGVEVETCQAGTGKTFPQKGNRLEVHYTGTLATDGRKFDSSRDRGNPFSFTLGTEPAQVIRGWEEGMLQLSLGEKATLRISSDFAYGESGYGDGSKIPPNADLVFDVELVSINGKTRSDLEKFEAELNKWAAKKLAEFDSDDKLKAKYTSKDDYAQYLNRKSAKCKNMSRVPFSAPDAPWRMSGCKAHEWPFKLAFGDWRLGASVRKIGSMADLAFVTIEQPPRAAAPPPAVVGTAAPIAAASQANFATKASAAALAGVAIGSRRWRQRREGKRQGQKVVRQARPPYCMYS</sequence>
<evidence type="ECO:0000256" key="1">
    <source>
        <dbReference type="ARBA" id="ARBA00000971"/>
    </source>
</evidence>
<keyword evidence="4 5" id="KW-0413">Isomerase</keyword>
<evidence type="ECO:0000256" key="2">
    <source>
        <dbReference type="ARBA" id="ARBA00013194"/>
    </source>
</evidence>
<gene>
    <name evidence="8" type="primary">Fkbp1a</name>
    <name evidence="8" type="ORF">AK812_SmicGene31680</name>
</gene>
<dbReference type="InterPro" id="IPR050689">
    <property type="entry name" value="FKBP-type_PPIase"/>
</dbReference>
<evidence type="ECO:0000256" key="3">
    <source>
        <dbReference type="ARBA" id="ARBA00023110"/>
    </source>
</evidence>
<evidence type="ECO:0000256" key="4">
    <source>
        <dbReference type="ARBA" id="ARBA00023235"/>
    </source>
</evidence>